<reference evidence="1" key="1">
    <citation type="journal article" date="2014" name="Front. Microbiol.">
        <title>High frequency of phylogenetically diverse reductive dehalogenase-homologous genes in deep subseafloor sedimentary metagenomes.</title>
        <authorList>
            <person name="Kawai M."/>
            <person name="Futagami T."/>
            <person name="Toyoda A."/>
            <person name="Takaki Y."/>
            <person name="Nishi S."/>
            <person name="Hori S."/>
            <person name="Arai W."/>
            <person name="Tsubouchi T."/>
            <person name="Morono Y."/>
            <person name="Uchiyama I."/>
            <person name="Ito T."/>
            <person name="Fujiyama A."/>
            <person name="Inagaki F."/>
            <person name="Takami H."/>
        </authorList>
    </citation>
    <scope>NUCLEOTIDE SEQUENCE</scope>
    <source>
        <strain evidence="1">Expedition CK06-06</strain>
    </source>
</reference>
<evidence type="ECO:0000313" key="1">
    <source>
        <dbReference type="EMBL" id="GAJ16413.1"/>
    </source>
</evidence>
<name>X1UFY5_9ZZZZ</name>
<proteinExistence type="predicted"/>
<dbReference type="AlphaFoldDB" id="X1UFY5"/>
<feature type="non-terminal residue" evidence="1">
    <location>
        <position position="1"/>
    </location>
</feature>
<dbReference type="EMBL" id="BARW01041400">
    <property type="protein sequence ID" value="GAJ16413.1"/>
    <property type="molecule type" value="Genomic_DNA"/>
</dbReference>
<protein>
    <submittedName>
        <fullName evidence="1">Uncharacterized protein</fullName>
    </submittedName>
</protein>
<gene>
    <name evidence="1" type="ORF">S12H4_62013</name>
</gene>
<accession>X1UFY5</accession>
<organism evidence="1">
    <name type="scientific">marine sediment metagenome</name>
    <dbReference type="NCBI Taxonomy" id="412755"/>
    <lineage>
        <taxon>unclassified sequences</taxon>
        <taxon>metagenomes</taxon>
        <taxon>ecological metagenomes</taxon>
    </lineage>
</organism>
<sequence>PIPLRLARPTAGTQAYETPHSYERKLIVFTA</sequence>
<comment type="caution">
    <text evidence="1">The sequence shown here is derived from an EMBL/GenBank/DDBJ whole genome shotgun (WGS) entry which is preliminary data.</text>
</comment>